<keyword evidence="2" id="KW-1185">Reference proteome</keyword>
<evidence type="ECO:0000313" key="1">
    <source>
        <dbReference type="Ensembl" id="ENSCJAP00000087237.1"/>
    </source>
</evidence>
<organism evidence="1 2">
    <name type="scientific">Callithrix jacchus</name>
    <name type="common">White-tufted-ear marmoset</name>
    <name type="synonym">Simia Jacchus</name>
    <dbReference type="NCBI Taxonomy" id="9483"/>
    <lineage>
        <taxon>Eukaryota</taxon>
        <taxon>Metazoa</taxon>
        <taxon>Chordata</taxon>
        <taxon>Craniata</taxon>
        <taxon>Vertebrata</taxon>
        <taxon>Euteleostomi</taxon>
        <taxon>Mammalia</taxon>
        <taxon>Eutheria</taxon>
        <taxon>Euarchontoglires</taxon>
        <taxon>Primates</taxon>
        <taxon>Haplorrhini</taxon>
        <taxon>Platyrrhini</taxon>
        <taxon>Cebidae</taxon>
        <taxon>Callitrichinae</taxon>
        <taxon>Callithrix</taxon>
        <taxon>Callithrix</taxon>
    </lineage>
</organism>
<dbReference type="PRINTS" id="PR02045">
    <property type="entry name" value="F138DOMAIN"/>
</dbReference>
<dbReference type="AlphaFoldDB" id="A0A8I3WBA4"/>
<proteinExistence type="predicted"/>
<name>A0A8I3WBA4_CALJA</name>
<dbReference type="GeneTree" id="ENSGT01120000271815"/>
<reference evidence="1 2" key="1">
    <citation type="submission" date="2009-03" db="EMBL/GenBank/DDBJ databases">
        <authorList>
            <person name="Warren W."/>
            <person name="Ye L."/>
            <person name="Minx P."/>
            <person name="Worley K."/>
            <person name="Gibbs R."/>
            <person name="Wilson R.K."/>
        </authorList>
    </citation>
    <scope>NUCLEOTIDE SEQUENCE [LARGE SCALE GENOMIC DNA]</scope>
</reference>
<dbReference type="PANTHER" id="PTHR12138:SF162">
    <property type="entry name" value="CHROMOSOME UNDETERMINED SCAFFOLD_275, WHOLE GENOME SHOTGUN SEQUENCE"/>
    <property type="match status" value="1"/>
</dbReference>
<evidence type="ECO:0000313" key="2">
    <source>
        <dbReference type="Proteomes" id="UP000008225"/>
    </source>
</evidence>
<protein>
    <submittedName>
        <fullName evidence="1">Uncharacterized protein</fullName>
    </submittedName>
</protein>
<dbReference type="Ensembl" id="ENSCJAT00000141797.1">
    <property type="protein sequence ID" value="ENSCJAP00000087237.1"/>
    <property type="gene ID" value="ENSCJAG00000072223.1"/>
</dbReference>
<accession>A0A8I3WBA4</accession>
<reference evidence="1" key="3">
    <citation type="submission" date="2025-09" db="UniProtKB">
        <authorList>
            <consortium name="Ensembl"/>
        </authorList>
    </citation>
    <scope>IDENTIFICATION</scope>
</reference>
<reference evidence="1" key="2">
    <citation type="submission" date="2025-08" db="UniProtKB">
        <authorList>
            <consortium name="Ensembl"/>
        </authorList>
    </citation>
    <scope>IDENTIFICATION</scope>
</reference>
<sequence length="129" mass="14129">ALQIGSCGFLSIHIHEDIYIYIYNFFFFETESCSVTRLECSGTVLAHCNLHLPGSSDPSTSASQVAGTTGGYHHTQLIFFLKMVFHHVGQAGLKLLTSKDLPTSPSQSAGITSMSHHTWPPVFLSVHSY</sequence>
<dbReference type="PANTHER" id="PTHR12138">
    <property type="entry name" value="PRIMATE-EXPANDED PROTEIN FAMILY"/>
    <property type="match status" value="1"/>
</dbReference>
<dbReference type="Proteomes" id="UP000008225">
    <property type="component" value="Chromosome 6"/>
</dbReference>